<sequence length="82" mass="9167">MAMMKVMLMVVMMMVLVGTIIVIGEESHADCLKRCQQLCVDKPLDKNCVRQCVFFNCGPPALPTNVHHSNRMKAPQNHGIRG</sequence>
<dbReference type="PANTHER" id="PTHR37183:SF1">
    <property type="entry name" value="PLANT THIONIN FAMILY PROTEIN"/>
    <property type="match status" value="1"/>
</dbReference>
<dbReference type="ExpressionAtlas" id="A0A5S9XIW3">
    <property type="expression patterns" value="baseline"/>
</dbReference>
<organism evidence="3 4">
    <name type="scientific">Arabidopsis thaliana</name>
    <name type="common">Mouse-ear cress</name>
    <dbReference type="NCBI Taxonomy" id="3702"/>
    <lineage>
        <taxon>Eukaryota</taxon>
        <taxon>Viridiplantae</taxon>
        <taxon>Streptophyta</taxon>
        <taxon>Embryophyta</taxon>
        <taxon>Tracheophyta</taxon>
        <taxon>Spermatophyta</taxon>
        <taxon>Magnoliopsida</taxon>
        <taxon>eudicotyledons</taxon>
        <taxon>Gunneridae</taxon>
        <taxon>Pentapetalae</taxon>
        <taxon>rosids</taxon>
        <taxon>malvids</taxon>
        <taxon>Brassicales</taxon>
        <taxon>Brassicaceae</taxon>
        <taxon>Camelineae</taxon>
        <taxon>Arabidopsis</taxon>
    </lineage>
</organism>
<evidence type="ECO:0000313" key="2">
    <source>
        <dbReference type="Araport" id="AT3G48208"/>
    </source>
</evidence>
<dbReference type="RefSeq" id="NP_001319708.1">
    <property type="nucleotide sequence ID" value="NM_001339358.1"/>
</dbReference>
<dbReference type="OrthoDB" id="1075066at2759"/>
<dbReference type="Proteomes" id="UP000434276">
    <property type="component" value="Unassembled WGS sequence"/>
</dbReference>
<dbReference type="SMR" id="A0A5S9XIW3"/>
<dbReference type="OMA" id="NCIFFTC"/>
<evidence type="ECO:0000256" key="1">
    <source>
        <dbReference type="SAM" id="SignalP"/>
    </source>
</evidence>
<dbReference type="AlphaFoldDB" id="A0A5S9XIW3"/>
<dbReference type="EMBL" id="CACSHJ010000089">
    <property type="protein sequence ID" value="CAA0384995.1"/>
    <property type="molecule type" value="Genomic_DNA"/>
</dbReference>
<proteinExistence type="predicted"/>
<keyword evidence="1" id="KW-0732">Signal</keyword>
<reference evidence="3 4" key="1">
    <citation type="submission" date="2019-12" db="EMBL/GenBank/DDBJ databases">
        <authorList>
            <person name="Jiao W.-B."/>
            <person name="Schneeberger K."/>
        </authorList>
    </citation>
    <scope>NUCLEOTIDE SEQUENCE [LARGE SCALE GENOMIC DNA]</scope>
    <source>
        <strain evidence="4">cv. C24</strain>
    </source>
</reference>
<accession>A0A5S9XIW3</accession>
<name>A0A5S9XIW3_ARATH</name>
<evidence type="ECO:0008006" key="5">
    <source>
        <dbReference type="Google" id="ProtNLM"/>
    </source>
</evidence>
<dbReference type="GeneID" id="5008075"/>
<gene>
    <name evidence="2" type="ordered locus">At3g48208</name>
    <name evidence="3" type="ORF">C24_LOCUS15040</name>
</gene>
<evidence type="ECO:0000313" key="3">
    <source>
        <dbReference type="EMBL" id="CAA0384995.1"/>
    </source>
</evidence>
<dbReference type="PANTHER" id="PTHR37183">
    <property type="entry name" value="PLANT THIONIN FAMILY PROTEIN"/>
    <property type="match status" value="1"/>
</dbReference>
<dbReference type="Araport" id="AT3G48208"/>
<dbReference type="KEGG" id="ath:AT3G48208"/>
<feature type="chain" id="PRO_5025347945" description="Plant thionin family protein" evidence="1">
    <location>
        <begin position="25"/>
        <end position="82"/>
    </location>
</feature>
<protein>
    <recommendedName>
        <fullName evidence="5">Plant thionin family protein</fullName>
    </recommendedName>
</protein>
<feature type="signal peptide" evidence="1">
    <location>
        <begin position="1"/>
        <end position="24"/>
    </location>
</feature>
<evidence type="ECO:0000313" key="4">
    <source>
        <dbReference type="Proteomes" id="UP000434276"/>
    </source>
</evidence>